<dbReference type="InterPro" id="IPR003593">
    <property type="entry name" value="AAA+_ATPase"/>
</dbReference>
<evidence type="ECO:0000313" key="6">
    <source>
        <dbReference type="Proteomes" id="UP000571701"/>
    </source>
</evidence>
<dbReference type="SMART" id="SM00382">
    <property type="entry name" value="AAA"/>
    <property type="match status" value="1"/>
</dbReference>
<sequence>MTLCLNDLTIYKSGEKPLLEHLNIEIAPGEIVAIMGPSGCGKSTLLNLIAGHLSEDFQYHGEISLNSVAIENSEPHQRNVGILFQDDLLFPHLNIWQNLAFALPNSVPRADRKQQAFECLENVQLAELADSFPEQISGGQRARVSLLRMLLANPQAALLDEPFSKLDKALRVQFRDWVFEQLRQANIPTLLVTHDIDDVPQGAQVFTWPWDTLNSPKKPITRPDFKQLNR</sequence>
<dbReference type="InterPro" id="IPR003439">
    <property type="entry name" value="ABC_transporter-like_ATP-bd"/>
</dbReference>
<reference evidence="5 6" key="1">
    <citation type="submission" date="2020-07" db="EMBL/GenBank/DDBJ databases">
        <title>Vibrio marinisediminis sp. nov., isolated from marine sediment.</title>
        <authorList>
            <person name="Ji X."/>
        </authorList>
    </citation>
    <scope>NUCLEOTIDE SEQUENCE [LARGE SCALE GENOMIC DNA]</scope>
    <source>
        <strain evidence="5 6">404</strain>
    </source>
</reference>
<dbReference type="Proteomes" id="UP000571701">
    <property type="component" value="Unassembled WGS sequence"/>
</dbReference>
<dbReference type="InterPro" id="IPR050093">
    <property type="entry name" value="ABC_SmlMolc_Importer"/>
</dbReference>
<dbReference type="PANTHER" id="PTHR42781:SF4">
    <property type="entry name" value="SPERMIDINE_PUTRESCINE IMPORT ATP-BINDING PROTEIN POTA"/>
    <property type="match status" value="1"/>
</dbReference>
<dbReference type="GO" id="GO:0016887">
    <property type="term" value="F:ATP hydrolysis activity"/>
    <property type="evidence" value="ECO:0007669"/>
    <property type="project" value="InterPro"/>
</dbReference>
<dbReference type="GO" id="GO:0005524">
    <property type="term" value="F:ATP binding"/>
    <property type="evidence" value="ECO:0007669"/>
    <property type="project" value="UniProtKB-KW"/>
</dbReference>
<dbReference type="InterPro" id="IPR027417">
    <property type="entry name" value="P-loop_NTPase"/>
</dbReference>
<evidence type="ECO:0000256" key="1">
    <source>
        <dbReference type="ARBA" id="ARBA00022448"/>
    </source>
</evidence>
<dbReference type="AlphaFoldDB" id="A0A7W2FR04"/>
<dbReference type="SUPFAM" id="SSF52540">
    <property type="entry name" value="P-loop containing nucleoside triphosphate hydrolases"/>
    <property type="match status" value="1"/>
</dbReference>
<gene>
    <name evidence="5" type="ORF">H2O73_09690</name>
</gene>
<proteinExistence type="predicted"/>
<dbReference type="RefSeq" id="WP_182108645.1">
    <property type="nucleotide sequence ID" value="NZ_JACFYF010000004.1"/>
</dbReference>
<evidence type="ECO:0000259" key="4">
    <source>
        <dbReference type="PROSITE" id="PS50893"/>
    </source>
</evidence>
<keyword evidence="2" id="KW-0547">Nucleotide-binding</keyword>
<keyword evidence="1" id="KW-0813">Transport</keyword>
<dbReference type="Gene3D" id="3.40.50.300">
    <property type="entry name" value="P-loop containing nucleotide triphosphate hydrolases"/>
    <property type="match status" value="1"/>
</dbReference>
<name>A0A7W2FR04_9VIBR</name>
<dbReference type="Pfam" id="PF00005">
    <property type="entry name" value="ABC_tran"/>
    <property type="match status" value="1"/>
</dbReference>
<organism evidence="5 6">
    <name type="scientific">Vibrio marinisediminis</name>
    <dbReference type="NCBI Taxonomy" id="2758441"/>
    <lineage>
        <taxon>Bacteria</taxon>
        <taxon>Pseudomonadati</taxon>
        <taxon>Pseudomonadota</taxon>
        <taxon>Gammaproteobacteria</taxon>
        <taxon>Vibrionales</taxon>
        <taxon>Vibrionaceae</taxon>
        <taxon>Vibrio</taxon>
    </lineage>
</organism>
<dbReference type="PROSITE" id="PS00211">
    <property type="entry name" value="ABC_TRANSPORTER_1"/>
    <property type="match status" value="1"/>
</dbReference>
<dbReference type="InterPro" id="IPR017871">
    <property type="entry name" value="ABC_transporter-like_CS"/>
</dbReference>
<feature type="domain" description="ABC transporter" evidence="4">
    <location>
        <begin position="3"/>
        <end position="228"/>
    </location>
</feature>
<accession>A0A7W2FR04</accession>
<evidence type="ECO:0000256" key="3">
    <source>
        <dbReference type="ARBA" id="ARBA00022840"/>
    </source>
</evidence>
<comment type="caution">
    <text evidence="5">The sequence shown here is derived from an EMBL/GenBank/DDBJ whole genome shotgun (WGS) entry which is preliminary data.</text>
</comment>
<evidence type="ECO:0000313" key="5">
    <source>
        <dbReference type="EMBL" id="MBA5762616.1"/>
    </source>
</evidence>
<dbReference type="PANTHER" id="PTHR42781">
    <property type="entry name" value="SPERMIDINE/PUTRESCINE IMPORT ATP-BINDING PROTEIN POTA"/>
    <property type="match status" value="1"/>
</dbReference>
<keyword evidence="6" id="KW-1185">Reference proteome</keyword>
<dbReference type="PROSITE" id="PS50893">
    <property type="entry name" value="ABC_TRANSPORTER_2"/>
    <property type="match status" value="1"/>
</dbReference>
<keyword evidence="3 5" id="KW-0067">ATP-binding</keyword>
<dbReference type="EMBL" id="JACFYF010000004">
    <property type="protein sequence ID" value="MBA5762616.1"/>
    <property type="molecule type" value="Genomic_DNA"/>
</dbReference>
<evidence type="ECO:0000256" key="2">
    <source>
        <dbReference type="ARBA" id="ARBA00022741"/>
    </source>
</evidence>
<protein>
    <submittedName>
        <fullName evidence="5">ATP-binding cassette domain-containing protein</fullName>
    </submittedName>
</protein>